<dbReference type="AlphaFoldDB" id="A0AAD5XIC2"/>
<evidence type="ECO:0000313" key="5">
    <source>
        <dbReference type="Proteomes" id="UP001211907"/>
    </source>
</evidence>
<dbReference type="PANTHER" id="PTHR12737">
    <property type="entry name" value="DIMETHYLARGININE DIMETHYLAMINOHYDROLASE"/>
    <property type="match status" value="1"/>
</dbReference>
<dbReference type="SUPFAM" id="SSF55909">
    <property type="entry name" value="Pentein"/>
    <property type="match status" value="1"/>
</dbReference>
<evidence type="ECO:0000256" key="3">
    <source>
        <dbReference type="PIRSR" id="PIRSR633199-1"/>
    </source>
</evidence>
<accession>A0AAD5XIC2</accession>
<dbReference type="GO" id="GO:0006525">
    <property type="term" value="P:arginine metabolic process"/>
    <property type="evidence" value="ECO:0007669"/>
    <property type="project" value="TreeGrafter"/>
</dbReference>
<name>A0AAD5XIC2_9FUNG</name>
<comment type="caution">
    <text evidence="4">The sequence shown here is derived from an EMBL/GenBank/DDBJ whole genome shotgun (WGS) entry which is preliminary data.</text>
</comment>
<dbReference type="PANTHER" id="PTHR12737:SF9">
    <property type="entry name" value="DIMETHYLARGININASE"/>
    <property type="match status" value="1"/>
</dbReference>
<dbReference type="GO" id="GO:0016597">
    <property type="term" value="F:amino acid binding"/>
    <property type="evidence" value="ECO:0007669"/>
    <property type="project" value="TreeGrafter"/>
</dbReference>
<dbReference type="Proteomes" id="UP001211907">
    <property type="component" value="Unassembled WGS sequence"/>
</dbReference>
<keyword evidence="2" id="KW-0378">Hydrolase</keyword>
<organism evidence="4 5">
    <name type="scientific">Physocladia obscura</name>
    <dbReference type="NCBI Taxonomy" id="109957"/>
    <lineage>
        <taxon>Eukaryota</taxon>
        <taxon>Fungi</taxon>
        <taxon>Fungi incertae sedis</taxon>
        <taxon>Chytridiomycota</taxon>
        <taxon>Chytridiomycota incertae sedis</taxon>
        <taxon>Chytridiomycetes</taxon>
        <taxon>Chytridiales</taxon>
        <taxon>Chytriomycetaceae</taxon>
        <taxon>Physocladia</taxon>
    </lineage>
</organism>
<protein>
    <submittedName>
        <fullName evidence="4">N(G),N(G)-dimethylarginine dimethylaminohydrolase 1</fullName>
    </submittedName>
</protein>
<feature type="active site" description="Nucleophile" evidence="3">
    <location>
        <position position="286"/>
    </location>
</feature>
<dbReference type="Gene3D" id="3.75.10.10">
    <property type="entry name" value="L-arginine/glycine Amidinotransferase, Chain A"/>
    <property type="match status" value="1"/>
</dbReference>
<keyword evidence="5" id="KW-1185">Reference proteome</keyword>
<dbReference type="GO" id="GO:0016403">
    <property type="term" value="F:dimethylargininase activity"/>
    <property type="evidence" value="ECO:0007669"/>
    <property type="project" value="TreeGrafter"/>
</dbReference>
<evidence type="ECO:0000313" key="4">
    <source>
        <dbReference type="EMBL" id="KAJ3124033.1"/>
    </source>
</evidence>
<gene>
    <name evidence="4" type="primary">DDAH1</name>
    <name evidence="4" type="ORF">HK100_011383</name>
</gene>
<evidence type="ECO:0000256" key="2">
    <source>
        <dbReference type="ARBA" id="ARBA00022801"/>
    </source>
</evidence>
<evidence type="ECO:0000256" key="1">
    <source>
        <dbReference type="ARBA" id="ARBA00008532"/>
    </source>
</evidence>
<comment type="similarity">
    <text evidence="1">Belongs to the DDAH family.</text>
</comment>
<dbReference type="InterPro" id="IPR033199">
    <property type="entry name" value="DDAH-like"/>
</dbReference>
<reference evidence="4" key="1">
    <citation type="submission" date="2020-05" db="EMBL/GenBank/DDBJ databases">
        <title>Phylogenomic resolution of chytrid fungi.</title>
        <authorList>
            <person name="Stajich J.E."/>
            <person name="Amses K."/>
            <person name="Simmons R."/>
            <person name="Seto K."/>
            <person name="Myers J."/>
            <person name="Bonds A."/>
            <person name="Quandt C.A."/>
            <person name="Barry K."/>
            <person name="Liu P."/>
            <person name="Grigoriev I."/>
            <person name="Longcore J.E."/>
            <person name="James T.Y."/>
        </authorList>
    </citation>
    <scope>NUCLEOTIDE SEQUENCE</scope>
    <source>
        <strain evidence="4">JEL0513</strain>
    </source>
</reference>
<sequence length="291" mass="31076">MFQAPKVAVLRGLSTSFAQCVTSIDLNAAGAINMQKAQEQHERYTETVRACVEKTVEVESDSAHPDCCFVEDTLVVCGATAVVNSMGHQTRRGEVGPVRAALSQVPAITNIRIMTDEAPGAHIDGGDVLTMPGHQFVGLSNRSNLKGVEYLRSVFSTPANNNIQVHAIDMLKITGTTLHLKCLVSALNQSTIVVADNPAGRAVFEEMKLISGGTNGSDSSFLPIYVPDEVAANVLAFPWALPQPTVVVQANFPESEKILRASVPDSWKVVTLDMSELIKADGALTCCSVLI</sequence>
<dbReference type="EMBL" id="JADGJH010000699">
    <property type="protein sequence ID" value="KAJ3124033.1"/>
    <property type="molecule type" value="Genomic_DNA"/>
</dbReference>
<dbReference type="GO" id="GO:0045429">
    <property type="term" value="P:positive regulation of nitric oxide biosynthetic process"/>
    <property type="evidence" value="ECO:0007669"/>
    <property type="project" value="TreeGrafter"/>
</dbReference>
<dbReference type="GO" id="GO:0000052">
    <property type="term" value="P:citrulline metabolic process"/>
    <property type="evidence" value="ECO:0007669"/>
    <property type="project" value="TreeGrafter"/>
</dbReference>
<proteinExistence type="inferred from homology"/>
<dbReference type="Pfam" id="PF02274">
    <property type="entry name" value="ADI"/>
    <property type="match status" value="1"/>
</dbReference>
<feature type="active site" description="Proton donor" evidence="3">
    <location>
        <position position="179"/>
    </location>
</feature>